<feature type="non-terminal residue" evidence="1">
    <location>
        <position position="1"/>
    </location>
</feature>
<sequence>LAKCCYGDAQPANACLPTILCHSASSHDDYLFTDPPTSNGVADFTDNIASGDLYADNTQRQQHYNTHASLQPIEIQDHGYQYSIASGLPLINNAFLNGLPNGLPTRMCLYFGWREYICV</sequence>
<keyword evidence="2" id="KW-1185">Reference proteome</keyword>
<dbReference type="AlphaFoldDB" id="A0A0L0F1Q1"/>
<protein>
    <submittedName>
        <fullName evidence="1">Uncharacterized protein</fullName>
    </submittedName>
</protein>
<dbReference type="RefSeq" id="XP_014144463.1">
    <property type="nucleotide sequence ID" value="XM_014288988.1"/>
</dbReference>
<dbReference type="Proteomes" id="UP000054560">
    <property type="component" value="Unassembled WGS sequence"/>
</dbReference>
<dbReference type="GeneID" id="25917413"/>
<organism evidence="1 2">
    <name type="scientific">Sphaeroforma arctica JP610</name>
    <dbReference type="NCBI Taxonomy" id="667725"/>
    <lineage>
        <taxon>Eukaryota</taxon>
        <taxon>Ichthyosporea</taxon>
        <taxon>Ichthyophonida</taxon>
        <taxon>Sphaeroforma</taxon>
    </lineage>
</organism>
<evidence type="ECO:0000313" key="1">
    <source>
        <dbReference type="EMBL" id="KNC70561.1"/>
    </source>
</evidence>
<evidence type="ECO:0000313" key="2">
    <source>
        <dbReference type="Proteomes" id="UP000054560"/>
    </source>
</evidence>
<proteinExistence type="predicted"/>
<gene>
    <name evidence="1" type="ORF">SARC_16909</name>
</gene>
<dbReference type="EMBL" id="KQ250800">
    <property type="protein sequence ID" value="KNC70561.1"/>
    <property type="molecule type" value="Genomic_DNA"/>
</dbReference>
<name>A0A0L0F1Q1_9EUKA</name>
<reference evidence="1 2" key="1">
    <citation type="submission" date="2011-02" db="EMBL/GenBank/DDBJ databases">
        <title>The Genome Sequence of Sphaeroforma arctica JP610.</title>
        <authorList>
            <consortium name="The Broad Institute Genome Sequencing Platform"/>
            <person name="Russ C."/>
            <person name="Cuomo C."/>
            <person name="Young S.K."/>
            <person name="Zeng Q."/>
            <person name="Gargeya S."/>
            <person name="Alvarado L."/>
            <person name="Berlin A."/>
            <person name="Chapman S.B."/>
            <person name="Chen Z."/>
            <person name="Freedman E."/>
            <person name="Gellesch M."/>
            <person name="Goldberg J."/>
            <person name="Griggs A."/>
            <person name="Gujja S."/>
            <person name="Heilman E."/>
            <person name="Heiman D."/>
            <person name="Howarth C."/>
            <person name="Mehta T."/>
            <person name="Neiman D."/>
            <person name="Pearson M."/>
            <person name="Roberts A."/>
            <person name="Saif S."/>
            <person name="Shea T."/>
            <person name="Shenoy N."/>
            <person name="Sisk P."/>
            <person name="Stolte C."/>
            <person name="Sykes S."/>
            <person name="White J."/>
            <person name="Yandava C."/>
            <person name="Burger G."/>
            <person name="Gray M.W."/>
            <person name="Holland P.W.H."/>
            <person name="King N."/>
            <person name="Lang F.B.F."/>
            <person name="Roger A.J."/>
            <person name="Ruiz-Trillo I."/>
            <person name="Haas B."/>
            <person name="Nusbaum C."/>
            <person name="Birren B."/>
        </authorList>
    </citation>
    <scope>NUCLEOTIDE SEQUENCE [LARGE SCALE GENOMIC DNA]</scope>
    <source>
        <strain evidence="1 2">JP610</strain>
    </source>
</reference>
<accession>A0A0L0F1Q1</accession>